<evidence type="ECO:0000259" key="3">
    <source>
        <dbReference type="PROSITE" id="PS51371"/>
    </source>
</evidence>
<dbReference type="InterPro" id="IPR046342">
    <property type="entry name" value="CBS_dom_sf"/>
</dbReference>
<accession>A0A1H1QZD7</accession>
<dbReference type="CDD" id="cd04622">
    <property type="entry name" value="CBS_pair_HRP1_like"/>
    <property type="match status" value="1"/>
</dbReference>
<dbReference type="PANTHER" id="PTHR43080">
    <property type="entry name" value="CBS DOMAIN-CONTAINING PROTEIN CBSX3, MITOCHONDRIAL"/>
    <property type="match status" value="1"/>
</dbReference>
<dbReference type="EMBL" id="LT629736">
    <property type="protein sequence ID" value="SDS28760.1"/>
    <property type="molecule type" value="Genomic_DNA"/>
</dbReference>
<keyword evidence="1 2" id="KW-0129">CBS domain</keyword>
<dbReference type="Proteomes" id="UP000243207">
    <property type="component" value="Chromosome I"/>
</dbReference>
<dbReference type="Pfam" id="PF00571">
    <property type="entry name" value="CBS"/>
    <property type="match status" value="2"/>
</dbReference>
<dbReference type="STRING" id="487184.SAMN05216421_1246"/>
<dbReference type="SUPFAM" id="SSF54631">
    <property type="entry name" value="CBS-domain pair"/>
    <property type="match status" value="1"/>
</dbReference>
<feature type="domain" description="CBS" evidence="3">
    <location>
        <begin position="7"/>
        <end position="62"/>
    </location>
</feature>
<sequence>MQVKDLMTSRPEFIPTDTTIREVAMRMQRDDLGFAPVAEGEKLVGVITDRDLAVRALANGKSPDDTVGSVMTSDVRYCFEDDDVINVLQNMEQEQVQRMIVLNNQDSKDFVGVVSLSDMADNCKDADMAKQIVDCCRHYH</sequence>
<dbReference type="Gene3D" id="3.10.580.10">
    <property type="entry name" value="CBS-domain"/>
    <property type="match status" value="1"/>
</dbReference>
<protein>
    <submittedName>
        <fullName evidence="4">CBS domain-containing protein</fullName>
    </submittedName>
</protein>
<evidence type="ECO:0000313" key="4">
    <source>
        <dbReference type="EMBL" id="SDS28760.1"/>
    </source>
</evidence>
<name>A0A1H1QZD7_9GAMM</name>
<dbReference type="PROSITE" id="PS51371">
    <property type="entry name" value="CBS"/>
    <property type="match status" value="2"/>
</dbReference>
<feature type="domain" description="CBS" evidence="3">
    <location>
        <begin position="71"/>
        <end position="130"/>
    </location>
</feature>
<dbReference type="SMART" id="SM00116">
    <property type="entry name" value="CBS"/>
    <property type="match status" value="2"/>
</dbReference>
<dbReference type="RefSeq" id="WP_093392337.1">
    <property type="nucleotide sequence ID" value="NZ_LT629736.1"/>
</dbReference>
<dbReference type="PANTHER" id="PTHR43080:SF2">
    <property type="entry name" value="CBS DOMAIN-CONTAINING PROTEIN"/>
    <property type="match status" value="1"/>
</dbReference>
<evidence type="ECO:0000313" key="5">
    <source>
        <dbReference type="Proteomes" id="UP000243207"/>
    </source>
</evidence>
<reference evidence="5" key="1">
    <citation type="submission" date="2016-10" db="EMBL/GenBank/DDBJ databases">
        <authorList>
            <person name="Varghese N."/>
            <person name="Submissions S."/>
        </authorList>
    </citation>
    <scope>NUCLEOTIDE SEQUENCE [LARGE SCALE GENOMIC DNA]</scope>
    <source>
        <strain evidence="5">NRRL B-51270</strain>
    </source>
</reference>
<dbReference type="OrthoDB" id="9794094at2"/>
<evidence type="ECO:0000256" key="2">
    <source>
        <dbReference type="PROSITE-ProRule" id="PRU00703"/>
    </source>
</evidence>
<organism evidence="4 5">
    <name type="scientific">Halopseudomonas xinjiangensis</name>
    <dbReference type="NCBI Taxonomy" id="487184"/>
    <lineage>
        <taxon>Bacteria</taxon>
        <taxon>Pseudomonadati</taxon>
        <taxon>Pseudomonadota</taxon>
        <taxon>Gammaproteobacteria</taxon>
        <taxon>Pseudomonadales</taxon>
        <taxon>Pseudomonadaceae</taxon>
        <taxon>Halopseudomonas</taxon>
    </lineage>
</organism>
<dbReference type="AlphaFoldDB" id="A0A1H1QZD7"/>
<dbReference type="InterPro" id="IPR051257">
    <property type="entry name" value="Diverse_CBS-Domain"/>
</dbReference>
<keyword evidence="5" id="KW-1185">Reference proteome</keyword>
<gene>
    <name evidence="4" type="ORF">SAMN05216421_1246</name>
</gene>
<dbReference type="InterPro" id="IPR000644">
    <property type="entry name" value="CBS_dom"/>
</dbReference>
<evidence type="ECO:0000256" key="1">
    <source>
        <dbReference type="ARBA" id="ARBA00023122"/>
    </source>
</evidence>
<proteinExistence type="predicted"/>